<keyword evidence="6" id="KW-0067">ATP-binding</keyword>
<sequence>DYFEFPPESEVSEEARSLISALICDRSERKHPFFRGLDWSSLHLLPPPYRPDVSDATDTSNFDVLDDSLSNM</sequence>
<keyword evidence="5" id="KW-0418">Kinase</keyword>
<comment type="caution">
    <text evidence="8">The sequence shown here is derived from an EMBL/GenBank/DDBJ whole genome shotgun (WGS) entry which is preliminary data.</text>
</comment>
<dbReference type="InterPro" id="IPR050839">
    <property type="entry name" value="Rho-assoc_Ser/Thr_Kinase"/>
</dbReference>
<evidence type="ECO:0000256" key="1">
    <source>
        <dbReference type="ARBA" id="ARBA00012513"/>
    </source>
</evidence>
<dbReference type="Gene3D" id="1.10.510.10">
    <property type="entry name" value="Transferase(Phosphotransferase) domain 1"/>
    <property type="match status" value="1"/>
</dbReference>
<evidence type="ECO:0000256" key="4">
    <source>
        <dbReference type="ARBA" id="ARBA00022741"/>
    </source>
</evidence>
<protein>
    <recommendedName>
        <fullName evidence="1">non-specific serine/threonine protein kinase</fullName>
        <ecNumber evidence="1">2.7.11.1</ecNumber>
    </recommendedName>
</protein>
<dbReference type="GO" id="GO:0004674">
    <property type="term" value="F:protein serine/threonine kinase activity"/>
    <property type="evidence" value="ECO:0007669"/>
    <property type="project" value="UniProtKB-KW"/>
</dbReference>
<dbReference type="EC" id="2.7.11.1" evidence="1"/>
<name>A0ABD0QAR8_CIRMR</name>
<dbReference type="AlphaFoldDB" id="A0ABD0QAR8"/>
<evidence type="ECO:0000256" key="2">
    <source>
        <dbReference type="ARBA" id="ARBA00022527"/>
    </source>
</evidence>
<dbReference type="PANTHER" id="PTHR22988:SF79">
    <property type="entry name" value="LOW QUALITY PROTEIN: MYOTONIN-PROTEIN KINASE"/>
    <property type="match status" value="1"/>
</dbReference>
<evidence type="ECO:0000256" key="3">
    <source>
        <dbReference type="ARBA" id="ARBA00022679"/>
    </source>
</evidence>
<organism evidence="8 9">
    <name type="scientific">Cirrhinus mrigala</name>
    <name type="common">Mrigala</name>
    <dbReference type="NCBI Taxonomy" id="683832"/>
    <lineage>
        <taxon>Eukaryota</taxon>
        <taxon>Metazoa</taxon>
        <taxon>Chordata</taxon>
        <taxon>Craniata</taxon>
        <taxon>Vertebrata</taxon>
        <taxon>Euteleostomi</taxon>
        <taxon>Actinopterygii</taxon>
        <taxon>Neopterygii</taxon>
        <taxon>Teleostei</taxon>
        <taxon>Ostariophysi</taxon>
        <taxon>Cypriniformes</taxon>
        <taxon>Cyprinidae</taxon>
        <taxon>Labeoninae</taxon>
        <taxon>Labeonini</taxon>
        <taxon>Cirrhinus</taxon>
    </lineage>
</organism>
<proteinExistence type="predicted"/>
<dbReference type="Proteomes" id="UP001529510">
    <property type="component" value="Unassembled WGS sequence"/>
</dbReference>
<dbReference type="PROSITE" id="PS51285">
    <property type="entry name" value="AGC_KINASE_CTER"/>
    <property type="match status" value="1"/>
</dbReference>
<feature type="non-terminal residue" evidence="8">
    <location>
        <position position="1"/>
    </location>
</feature>
<dbReference type="Gene3D" id="3.30.200.20">
    <property type="entry name" value="Phosphorylase Kinase, domain 1"/>
    <property type="match status" value="1"/>
</dbReference>
<feature type="non-terminal residue" evidence="8">
    <location>
        <position position="72"/>
    </location>
</feature>
<keyword evidence="4" id="KW-0547">Nucleotide-binding</keyword>
<feature type="domain" description="AGC-kinase C-terminal" evidence="7">
    <location>
        <begin position="35"/>
        <end position="72"/>
    </location>
</feature>
<evidence type="ECO:0000313" key="9">
    <source>
        <dbReference type="Proteomes" id="UP001529510"/>
    </source>
</evidence>
<dbReference type="EMBL" id="JAMKFB020000010">
    <property type="protein sequence ID" value="KAL0183307.1"/>
    <property type="molecule type" value="Genomic_DNA"/>
</dbReference>
<gene>
    <name evidence="8" type="ORF">M9458_022682</name>
</gene>
<keyword evidence="3" id="KW-0808">Transferase</keyword>
<dbReference type="GO" id="GO:0005524">
    <property type="term" value="F:ATP binding"/>
    <property type="evidence" value="ECO:0007669"/>
    <property type="project" value="UniProtKB-KW"/>
</dbReference>
<evidence type="ECO:0000313" key="8">
    <source>
        <dbReference type="EMBL" id="KAL0183307.1"/>
    </source>
</evidence>
<evidence type="ECO:0000256" key="5">
    <source>
        <dbReference type="ARBA" id="ARBA00022777"/>
    </source>
</evidence>
<evidence type="ECO:0000259" key="7">
    <source>
        <dbReference type="PROSITE" id="PS51285"/>
    </source>
</evidence>
<dbReference type="InterPro" id="IPR000961">
    <property type="entry name" value="AGC-kinase_C"/>
</dbReference>
<reference evidence="8 9" key="1">
    <citation type="submission" date="2024-05" db="EMBL/GenBank/DDBJ databases">
        <title>Genome sequencing and assembly of Indian major carp, Cirrhinus mrigala (Hamilton, 1822).</title>
        <authorList>
            <person name="Mohindra V."/>
            <person name="Chowdhury L.M."/>
            <person name="Lal K."/>
            <person name="Jena J.K."/>
        </authorList>
    </citation>
    <scope>NUCLEOTIDE SEQUENCE [LARGE SCALE GENOMIC DNA]</scope>
    <source>
        <strain evidence="8">CM1030</strain>
        <tissue evidence="8">Blood</tissue>
    </source>
</reference>
<keyword evidence="2" id="KW-0723">Serine/threonine-protein kinase</keyword>
<accession>A0ABD0QAR8</accession>
<keyword evidence="9" id="KW-1185">Reference proteome</keyword>
<evidence type="ECO:0000256" key="6">
    <source>
        <dbReference type="ARBA" id="ARBA00022840"/>
    </source>
</evidence>
<dbReference type="PANTHER" id="PTHR22988">
    <property type="entry name" value="MYOTONIC DYSTROPHY S/T KINASE-RELATED"/>
    <property type="match status" value="1"/>
</dbReference>